<sequence>MSYTVIHRDTEDSGYGQNSLRSEATPQPCSPEHERANAPPPPHFMPAAAPPVYYAPQWSAPTLHSSVQDQRYGVPVPYANDIARSYNVWTDPQQTTPFPPVTATNAVTSYKNQNQNQNQNLDTGNATNFSTAYHQDNGISAGRDLHGWATTGVQPGGVVNYGLTGGATAHNAAGNDVQTPGGEAPAPSESLRALTRRYVLDPETRIETVHMGPNRYGRLKIVITLEAVDGV</sequence>
<dbReference type="Proteomes" id="UP000759537">
    <property type="component" value="Unassembled WGS sequence"/>
</dbReference>
<reference evidence="2" key="1">
    <citation type="submission" date="2019-10" db="EMBL/GenBank/DDBJ databases">
        <authorList>
            <consortium name="DOE Joint Genome Institute"/>
            <person name="Kuo A."/>
            <person name="Miyauchi S."/>
            <person name="Kiss E."/>
            <person name="Drula E."/>
            <person name="Kohler A."/>
            <person name="Sanchez-Garcia M."/>
            <person name="Andreopoulos B."/>
            <person name="Barry K.W."/>
            <person name="Bonito G."/>
            <person name="Buee M."/>
            <person name="Carver A."/>
            <person name="Chen C."/>
            <person name="Cichocki N."/>
            <person name="Clum A."/>
            <person name="Culley D."/>
            <person name="Crous P.W."/>
            <person name="Fauchery L."/>
            <person name="Girlanda M."/>
            <person name="Hayes R."/>
            <person name="Keri Z."/>
            <person name="LaButti K."/>
            <person name="Lipzen A."/>
            <person name="Lombard V."/>
            <person name="Magnuson J."/>
            <person name="Maillard F."/>
            <person name="Morin E."/>
            <person name="Murat C."/>
            <person name="Nolan M."/>
            <person name="Ohm R."/>
            <person name="Pangilinan J."/>
            <person name="Pereira M."/>
            <person name="Perotto S."/>
            <person name="Peter M."/>
            <person name="Riley R."/>
            <person name="Sitrit Y."/>
            <person name="Stielow B."/>
            <person name="Szollosi G."/>
            <person name="Zifcakova L."/>
            <person name="Stursova M."/>
            <person name="Spatafora J.W."/>
            <person name="Tedersoo L."/>
            <person name="Vaario L.-M."/>
            <person name="Yamada A."/>
            <person name="Yan M."/>
            <person name="Wang P."/>
            <person name="Xu J."/>
            <person name="Bruns T."/>
            <person name="Baldrian P."/>
            <person name="Vilgalys R."/>
            <person name="Henrissat B."/>
            <person name="Grigoriev I.V."/>
            <person name="Hibbett D."/>
            <person name="Nagy L.G."/>
            <person name="Martin F.M."/>
        </authorList>
    </citation>
    <scope>NUCLEOTIDE SEQUENCE</scope>
    <source>
        <strain evidence="2">Prilba</strain>
    </source>
</reference>
<protein>
    <submittedName>
        <fullName evidence="2">Uncharacterized protein</fullName>
    </submittedName>
</protein>
<evidence type="ECO:0000313" key="2">
    <source>
        <dbReference type="EMBL" id="KAF8482900.1"/>
    </source>
</evidence>
<proteinExistence type="predicted"/>
<organism evidence="2 3">
    <name type="scientific">Russula ochroleuca</name>
    <dbReference type="NCBI Taxonomy" id="152965"/>
    <lineage>
        <taxon>Eukaryota</taxon>
        <taxon>Fungi</taxon>
        <taxon>Dikarya</taxon>
        <taxon>Basidiomycota</taxon>
        <taxon>Agaricomycotina</taxon>
        <taxon>Agaricomycetes</taxon>
        <taxon>Russulales</taxon>
        <taxon>Russulaceae</taxon>
        <taxon>Russula</taxon>
    </lineage>
</organism>
<dbReference type="EMBL" id="WHVB01000005">
    <property type="protein sequence ID" value="KAF8482900.1"/>
    <property type="molecule type" value="Genomic_DNA"/>
</dbReference>
<dbReference type="AlphaFoldDB" id="A0A9P5MZY9"/>
<comment type="caution">
    <text evidence="2">The sequence shown here is derived from an EMBL/GenBank/DDBJ whole genome shotgun (WGS) entry which is preliminary data.</text>
</comment>
<accession>A0A9P5MZY9</accession>
<feature type="compositionally biased region" description="Polar residues" evidence="1">
    <location>
        <begin position="15"/>
        <end position="27"/>
    </location>
</feature>
<keyword evidence="3" id="KW-1185">Reference proteome</keyword>
<feature type="region of interest" description="Disordered" evidence="1">
    <location>
        <begin position="1"/>
        <end position="44"/>
    </location>
</feature>
<dbReference type="OrthoDB" id="3148899at2759"/>
<gene>
    <name evidence="2" type="ORF">DFH94DRAFT_730463</name>
</gene>
<evidence type="ECO:0000313" key="3">
    <source>
        <dbReference type="Proteomes" id="UP000759537"/>
    </source>
</evidence>
<evidence type="ECO:0000256" key="1">
    <source>
        <dbReference type="SAM" id="MobiDB-lite"/>
    </source>
</evidence>
<feature type="compositionally biased region" description="Basic and acidic residues" evidence="1">
    <location>
        <begin position="1"/>
        <end position="11"/>
    </location>
</feature>
<reference evidence="2" key="2">
    <citation type="journal article" date="2020" name="Nat. Commun.">
        <title>Large-scale genome sequencing of mycorrhizal fungi provides insights into the early evolution of symbiotic traits.</title>
        <authorList>
            <person name="Miyauchi S."/>
            <person name="Kiss E."/>
            <person name="Kuo A."/>
            <person name="Drula E."/>
            <person name="Kohler A."/>
            <person name="Sanchez-Garcia M."/>
            <person name="Morin E."/>
            <person name="Andreopoulos B."/>
            <person name="Barry K.W."/>
            <person name="Bonito G."/>
            <person name="Buee M."/>
            <person name="Carver A."/>
            <person name="Chen C."/>
            <person name="Cichocki N."/>
            <person name="Clum A."/>
            <person name="Culley D."/>
            <person name="Crous P.W."/>
            <person name="Fauchery L."/>
            <person name="Girlanda M."/>
            <person name="Hayes R.D."/>
            <person name="Keri Z."/>
            <person name="LaButti K."/>
            <person name="Lipzen A."/>
            <person name="Lombard V."/>
            <person name="Magnuson J."/>
            <person name="Maillard F."/>
            <person name="Murat C."/>
            <person name="Nolan M."/>
            <person name="Ohm R.A."/>
            <person name="Pangilinan J."/>
            <person name="Pereira M.F."/>
            <person name="Perotto S."/>
            <person name="Peter M."/>
            <person name="Pfister S."/>
            <person name="Riley R."/>
            <person name="Sitrit Y."/>
            <person name="Stielow J.B."/>
            <person name="Szollosi G."/>
            <person name="Zifcakova L."/>
            <person name="Stursova M."/>
            <person name="Spatafora J.W."/>
            <person name="Tedersoo L."/>
            <person name="Vaario L.M."/>
            <person name="Yamada A."/>
            <person name="Yan M."/>
            <person name="Wang P."/>
            <person name="Xu J."/>
            <person name="Bruns T."/>
            <person name="Baldrian P."/>
            <person name="Vilgalys R."/>
            <person name="Dunand C."/>
            <person name="Henrissat B."/>
            <person name="Grigoriev I.V."/>
            <person name="Hibbett D."/>
            <person name="Nagy L.G."/>
            <person name="Martin F.M."/>
        </authorList>
    </citation>
    <scope>NUCLEOTIDE SEQUENCE</scope>
    <source>
        <strain evidence="2">Prilba</strain>
    </source>
</reference>
<name>A0A9P5MZY9_9AGAM</name>